<reference evidence="2 3" key="1">
    <citation type="submission" date="2015-07" db="EMBL/GenBank/DDBJ databases">
        <title>Complete genome sequence of Mycobacterium goodii X7B, a facultative thermophilic biodesulfurizing bacterium.</title>
        <authorList>
            <person name="Yu B."/>
            <person name="Li F."/>
            <person name="Xu P."/>
        </authorList>
    </citation>
    <scope>NUCLEOTIDE SEQUENCE [LARGE SCALE GENOMIC DNA]</scope>
    <source>
        <strain evidence="2 3">X7B</strain>
    </source>
</reference>
<evidence type="ECO:0000313" key="2">
    <source>
        <dbReference type="EMBL" id="AKS34578.1"/>
    </source>
</evidence>
<evidence type="ECO:0000259" key="1">
    <source>
        <dbReference type="Pfam" id="PF05368"/>
    </source>
</evidence>
<name>A0A0K0XB06_MYCGD</name>
<dbReference type="InterPro" id="IPR008030">
    <property type="entry name" value="NmrA-like"/>
</dbReference>
<dbReference type="AlphaFoldDB" id="A0A0K0XB06"/>
<dbReference type="Gene3D" id="3.90.25.10">
    <property type="entry name" value="UDP-galactose 4-epimerase, domain 1"/>
    <property type="match status" value="1"/>
</dbReference>
<proteinExistence type="predicted"/>
<dbReference type="Pfam" id="PF05368">
    <property type="entry name" value="NmrA"/>
    <property type="match status" value="1"/>
</dbReference>
<sequence length="287" mass="31328">MTRVLVTTANGDTGRPMVEYLLRTGFDVRAMVRSDDARAQRLRDAGADVVVGDALTLGDVRAALGGVHRAYFNFPVGEGLVEAAVMFAQAARENDVELVVNMSHIQSRPAARSKATQNHWLSEQVFAWSGVPTTNLRVTFFMEWVTYIAGLIRHDRYVLPFDADSRFAPIAGRDIALTAAAILAAPEQHAGHTYTLTGPVEFSHAELAAEVGRVLGKDLPYEQTTVPTFLELLGIPDDTAKLVHFEAVTVDQREGRLAGVTDTAPTLIGRPLRTVEDFLGENRALFV</sequence>
<gene>
    <name evidence="2" type="ORF">AFA91_24825</name>
</gene>
<dbReference type="InterPro" id="IPR036291">
    <property type="entry name" value="NAD(P)-bd_dom_sf"/>
</dbReference>
<dbReference type="InterPro" id="IPR051604">
    <property type="entry name" value="Ergot_Alk_Oxidoreductase"/>
</dbReference>
<dbReference type="PANTHER" id="PTHR43162:SF1">
    <property type="entry name" value="PRESTALK A DIFFERENTIATION PROTEIN A"/>
    <property type="match status" value="1"/>
</dbReference>
<dbReference type="PANTHER" id="PTHR43162">
    <property type="match status" value="1"/>
</dbReference>
<accession>A0A0K0XB06</accession>
<dbReference type="STRING" id="134601.AFA91_24825"/>
<dbReference type="Gene3D" id="3.40.50.720">
    <property type="entry name" value="NAD(P)-binding Rossmann-like Domain"/>
    <property type="match status" value="1"/>
</dbReference>
<dbReference type="RefSeq" id="WP_049747033.1">
    <property type="nucleotide sequence ID" value="NZ_CP012150.1"/>
</dbReference>
<dbReference type="PATRIC" id="fig|134601.6.peg.5132"/>
<dbReference type="Proteomes" id="UP000062255">
    <property type="component" value="Chromosome"/>
</dbReference>
<dbReference type="SUPFAM" id="SSF51735">
    <property type="entry name" value="NAD(P)-binding Rossmann-fold domains"/>
    <property type="match status" value="1"/>
</dbReference>
<evidence type="ECO:0000313" key="3">
    <source>
        <dbReference type="Proteomes" id="UP000062255"/>
    </source>
</evidence>
<dbReference type="EMBL" id="CP012150">
    <property type="protein sequence ID" value="AKS34578.1"/>
    <property type="molecule type" value="Genomic_DNA"/>
</dbReference>
<protein>
    <submittedName>
        <fullName evidence="2">NmrA family transcriptional regulator</fullName>
    </submittedName>
</protein>
<dbReference type="KEGG" id="mgo:AFA91_24825"/>
<dbReference type="OrthoDB" id="285016at2"/>
<organism evidence="2 3">
    <name type="scientific">Mycolicibacterium goodii</name>
    <name type="common">Mycobacterium goodii</name>
    <dbReference type="NCBI Taxonomy" id="134601"/>
    <lineage>
        <taxon>Bacteria</taxon>
        <taxon>Bacillati</taxon>
        <taxon>Actinomycetota</taxon>
        <taxon>Actinomycetes</taxon>
        <taxon>Mycobacteriales</taxon>
        <taxon>Mycobacteriaceae</taxon>
        <taxon>Mycolicibacterium</taxon>
    </lineage>
</organism>
<feature type="domain" description="NmrA-like" evidence="1">
    <location>
        <begin position="3"/>
        <end position="247"/>
    </location>
</feature>